<feature type="region of interest" description="Disordered" evidence="5">
    <location>
        <begin position="112"/>
        <end position="133"/>
    </location>
</feature>
<dbReference type="GO" id="GO:0008270">
    <property type="term" value="F:zinc ion binding"/>
    <property type="evidence" value="ECO:0007669"/>
    <property type="project" value="UniProtKB-KW"/>
</dbReference>
<feature type="domain" description="C3H1-type" evidence="6">
    <location>
        <begin position="140"/>
        <end position="165"/>
    </location>
</feature>
<feature type="region of interest" description="Disordered" evidence="5">
    <location>
        <begin position="334"/>
        <end position="376"/>
    </location>
</feature>
<dbReference type="GO" id="GO:0010468">
    <property type="term" value="P:regulation of gene expression"/>
    <property type="evidence" value="ECO:0007669"/>
    <property type="project" value="UniProtKB-ARBA"/>
</dbReference>
<evidence type="ECO:0000313" key="8">
    <source>
        <dbReference type="Proteomes" id="UP000518752"/>
    </source>
</evidence>
<sequence>MTSAIFKAASEGDLDELQELLKDAANVDVNVKDETGVTPLIAAVKNGHLEVIQTLLANGADPTSASNQAPPQSYSQDPMILELLNSAQSRTIPPHHENGYYPEAYPYYPPPPSEGAVFYPPPPTDSQAAQGPGNLPPPEIARLIPCRYFPACRYGSSCLFAHPQGPYLPGPLPPPARYPAHYDPMNSNYPPNYYPIPPPSFQPPPPNGMNPILSPSNGVSVPPPNGINPMLAPTNGVPVPPPSEMVQPFSPPPVPYGAGTPPASFPQPVSVPIPAMASAYPLPPLPQQQQQPLIPPNMYNNSPPAPFVAQPTGIPQYQPVPLLSYADSALKSPPPISHLDSFPASAPQGPPPAPREPVLAAHSRRGSMPRGSLNSRKPPCLFYPAGRCKNGEDCRFPHILPSEYPVQFTGGRGGAPRGRGHINGNAHAPSNVLDGKMTSMSIRDSRPPTESHAKSDNNRSRISPSSKNGANASNNKRTPLIKQQRVPNADEFPVLGNTISPSSKSAGANGYFNGHAGPTAAQILLAPAPRKDITTVNGTATVSPASSEIASLKESETSTVSQTAAQPTAPKMPISFAAIAANGTPELAAEVSVSA</sequence>
<keyword evidence="4" id="KW-0479">Metal-binding</keyword>
<evidence type="ECO:0000256" key="3">
    <source>
        <dbReference type="PROSITE-ProRule" id="PRU00023"/>
    </source>
</evidence>
<dbReference type="PROSITE" id="PS50088">
    <property type="entry name" value="ANK_REPEAT"/>
    <property type="match status" value="1"/>
</dbReference>
<dbReference type="InterPro" id="IPR036770">
    <property type="entry name" value="Ankyrin_rpt-contain_sf"/>
</dbReference>
<keyword evidence="2 3" id="KW-0040">ANK repeat</keyword>
<feature type="repeat" description="ANK" evidence="3">
    <location>
        <begin position="35"/>
        <end position="67"/>
    </location>
</feature>
<dbReference type="PROSITE" id="PS50297">
    <property type="entry name" value="ANK_REP_REGION"/>
    <property type="match status" value="1"/>
</dbReference>
<dbReference type="PROSITE" id="PS50103">
    <property type="entry name" value="ZF_C3H1"/>
    <property type="match status" value="2"/>
</dbReference>
<dbReference type="PANTHER" id="PTHR24171">
    <property type="entry name" value="ANKYRIN REPEAT DOMAIN-CONTAINING PROTEIN 39-RELATED"/>
    <property type="match status" value="1"/>
</dbReference>
<dbReference type="Gene3D" id="1.25.40.20">
    <property type="entry name" value="Ankyrin repeat-containing domain"/>
    <property type="match status" value="1"/>
</dbReference>
<dbReference type="Pfam" id="PF12796">
    <property type="entry name" value="Ank_2"/>
    <property type="match status" value="1"/>
</dbReference>
<feature type="zinc finger region" description="C3H1-type" evidence="4">
    <location>
        <begin position="374"/>
        <end position="401"/>
    </location>
</feature>
<feature type="zinc finger region" description="C3H1-type" evidence="4">
    <location>
        <begin position="140"/>
        <end position="165"/>
    </location>
</feature>
<dbReference type="Pfam" id="PF14608">
    <property type="entry name" value="zf-CCCH_2"/>
    <property type="match status" value="2"/>
</dbReference>
<evidence type="ECO:0000256" key="2">
    <source>
        <dbReference type="ARBA" id="ARBA00023043"/>
    </source>
</evidence>
<keyword evidence="4" id="KW-0863">Zinc-finger</keyword>
<accession>A0A8H5HLE7</accession>
<organism evidence="7 8">
    <name type="scientific">Collybiopsis confluens</name>
    <dbReference type="NCBI Taxonomy" id="2823264"/>
    <lineage>
        <taxon>Eukaryota</taxon>
        <taxon>Fungi</taxon>
        <taxon>Dikarya</taxon>
        <taxon>Basidiomycota</taxon>
        <taxon>Agaricomycotina</taxon>
        <taxon>Agaricomycetes</taxon>
        <taxon>Agaricomycetidae</taxon>
        <taxon>Agaricales</taxon>
        <taxon>Marasmiineae</taxon>
        <taxon>Omphalotaceae</taxon>
        <taxon>Collybiopsis</taxon>
    </lineage>
</organism>
<feature type="compositionally biased region" description="Basic and acidic residues" evidence="5">
    <location>
        <begin position="443"/>
        <end position="459"/>
    </location>
</feature>
<dbReference type="SUPFAM" id="SSF48403">
    <property type="entry name" value="Ankyrin repeat"/>
    <property type="match status" value="1"/>
</dbReference>
<dbReference type="OrthoDB" id="20872at2759"/>
<dbReference type="SMART" id="SM00356">
    <property type="entry name" value="ZnF_C3H1"/>
    <property type="match status" value="2"/>
</dbReference>
<feature type="compositionally biased region" description="Pro residues" evidence="5">
    <location>
        <begin position="112"/>
        <end position="124"/>
    </location>
</feature>
<keyword evidence="8" id="KW-1185">Reference proteome</keyword>
<feature type="region of interest" description="Disordered" evidence="5">
    <location>
        <begin position="408"/>
        <end position="493"/>
    </location>
</feature>
<comment type="caution">
    <text evidence="7">The sequence shown here is derived from an EMBL/GenBank/DDBJ whole genome shotgun (WGS) entry which is preliminary data.</text>
</comment>
<feature type="compositionally biased region" description="Low complexity" evidence="5">
    <location>
        <begin position="463"/>
        <end position="476"/>
    </location>
</feature>
<evidence type="ECO:0000256" key="1">
    <source>
        <dbReference type="ARBA" id="ARBA00022737"/>
    </source>
</evidence>
<gene>
    <name evidence="7" type="ORF">D9757_005428</name>
</gene>
<dbReference type="InterPro" id="IPR002110">
    <property type="entry name" value="Ankyrin_rpt"/>
</dbReference>
<evidence type="ECO:0000313" key="7">
    <source>
        <dbReference type="EMBL" id="KAF5385452.1"/>
    </source>
</evidence>
<evidence type="ECO:0000256" key="5">
    <source>
        <dbReference type="SAM" id="MobiDB-lite"/>
    </source>
</evidence>
<proteinExistence type="predicted"/>
<feature type="domain" description="C3H1-type" evidence="6">
    <location>
        <begin position="374"/>
        <end position="401"/>
    </location>
</feature>
<dbReference type="InterPro" id="IPR000571">
    <property type="entry name" value="Znf_CCCH"/>
</dbReference>
<dbReference type="AlphaFoldDB" id="A0A8H5HLE7"/>
<name>A0A8H5HLE7_9AGAR</name>
<dbReference type="Proteomes" id="UP000518752">
    <property type="component" value="Unassembled WGS sequence"/>
</dbReference>
<evidence type="ECO:0000256" key="4">
    <source>
        <dbReference type="PROSITE-ProRule" id="PRU00723"/>
    </source>
</evidence>
<dbReference type="EMBL" id="JAACJN010000040">
    <property type="protein sequence ID" value="KAF5385452.1"/>
    <property type="molecule type" value="Genomic_DNA"/>
</dbReference>
<keyword evidence="4" id="KW-0862">Zinc</keyword>
<keyword evidence="1" id="KW-0677">Repeat</keyword>
<evidence type="ECO:0000259" key="6">
    <source>
        <dbReference type="PROSITE" id="PS50103"/>
    </source>
</evidence>
<protein>
    <recommendedName>
        <fullName evidence="6">C3H1-type domain-containing protein</fullName>
    </recommendedName>
</protein>
<reference evidence="7 8" key="1">
    <citation type="journal article" date="2020" name="ISME J.">
        <title>Uncovering the hidden diversity of litter-decomposition mechanisms in mushroom-forming fungi.</title>
        <authorList>
            <person name="Floudas D."/>
            <person name="Bentzer J."/>
            <person name="Ahren D."/>
            <person name="Johansson T."/>
            <person name="Persson P."/>
            <person name="Tunlid A."/>
        </authorList>
    </citation>
    <scope>NUCLEOTIDE SEQUENCE [LARGE SCALE GENOMIC DNA]</scope>
    <source>
        <strain evidence="7 8">CBS 406.79</strain>
    </source>
</reference>
<dbReference type="SMART" id="SM00248">
    <property type="entry name" value="ANK"/>
    <property type="match status" value="2"/>
</dbReference>